<evidence type="ECO:0000256" key="1">
    <source>
        <dbReference type="SAM" id="Phobius"/>
    </source>
</evidence>
<feature type="transmembrane region" description="Helical" evidence="1">
    <location>
        <begin position="172"/>
        <end position="193"/>
    </location>
</feature>
<name>A0A5B2UD82_9FLAO</name>
<feature type="transmembrane region" description="Helical" evidence="1">
    <location>
        <begin position="121"/>
        <end position="139"/>
    </location>
</feature>
<feature type="transmembrane region" description="Helical" evidence="1">
    <location>
        <begin position="145"/>
        <end position="165"/>
    </location>
</feature>
<dbReference type="OrthoDB" id="1271572at2"/>
<dbReference type="AlphaFoldDB" id="A0A5B2UD82"/>
<reference evidence="2 3" key="1">
    <citation type="journal article" date="2015" name="Int. J. Syst. Evol. Microbiol.">
        <title>Chryseobacterium sediminis sp. nov., isolated from a river sediment.</title>
        <authorList>
            <person name="Kampfer P."/>
            <person name="Busse H.J."/>
            <person name="McInroy J.A."/>
            <person name="Glaeser S.P."/>
        </authorList>
    </citation>
    <scope>NUCLEOTIDE SEQUENCE [LARGE SCALE GENOMIC DNA]</scope>
    <source>
        <strain evidence="2 3">IMT-174</strain>
    </source>
</reference>
<comment type="caution">
    <text evidence="2">The sequence shown here is derived from an EMBL/GenBank/DDBJ whole genome shotgun (WGS) entry which is preliminary data.</text>
</comment>
<dbReference type="EMBL" id="VUNZ01000001">
    <property type="protein sequence ID" value="KAA2224421.1"/>
    <property type="molecule type" value="Genomic_DNA"/>
</dbReference>
<protein>
    <submittedName>
        <fullName evidence="2">Uncharacterized protein</fullName>
    </submittedName>
</protein>
<keyword evidence="1" id="KW-1133">Transmembrane helix</keyword>
<gene>
    <name evidence="2" type="ORF">FW780_09520</name>
</gene>
<evidence type="ECO:0000313" key="2">
    <source>
        <dbReference type="EMBL" id="KAA2224421.1"/>
    </source>
</evidence>
<dbReference type="Proteomes" id="UP000323082">
    <property type="component" value="Unassembled WGS sequence"/>
</dbReference>
<proteinExistence type="predicted"/>
<keyword evidence="1" id="KW-0472">Membrane</keyword>
<organism evidence="2 3">
    <name type="scientific">Chryseobacterium sediminis</name>
    <dbReference type="NCBI Taxonomy" id="1679494"/>
    <lineage>
        <taxon>Bacteria</taxon>
        <taxon>Pseudomonadati</taxon>
        <taxon>Bacteroidota</taxon>
        <taxon>Flavobacteriia</taxon>
        <taxon>Flavobacteriales</taxon>
        <taxon>Weeksellaceae</taxon>
        <taxon>Chryseobacterium group</taxon>
        <taxon>Chryseobacterium</taxon>
    </lineage>
</organism>
<dbReference type="RefSeq" id="WP_149833368.1">
    <property type="nucleotide sequence ID" value="NZ_VUNZ01000001.1"/>
</dbReference>
<accession>A0A5B2UD82</accession>
<sequence>MKNIYRNCNEEDLHAAYLHMTDHTGKVNDELREAISQKFNYDEFVKIAEYRKILVKEKGRVAFEVHNRVQKGENINVILKNISSEMIGSSELKVFILDKFDQFSKVKENDKLDKETIYKSLLGLVIASVTGLLFLKAIIVSTGQFSFFLLIPVYIINYFVIYGITGKTRDNFVVFMAVLISVIVSTILSFALLG</sequence>
<keyword evidence="1" id="KW-0812">Transmembrane</keyword>
<evidence type="ECO:0000313" key="3">
    <source>
        <dbReference type="Proteomes" id="UP000323082"/>
    </source>
</evidence>